<name>A0ABW2IKJ6_9PROT</name>
<dbReference type="RefSeq" id="WP_382166662.1">
    <property type="nucleotide sequence ID" value="NZ_JBHTBR010000004.1"/>
</dbReference>
<dbReference type="InterPro" id="IPR050563">
    <property type="entry name" value="4-hydroxybenzoyl-CoA_TE"/>
</dbReference>
<dbReference type="PANTHER" id="PTHR31793">
    <property type="entry name" value="4-HYDROXYBENZOYL-COA THIOESTERASE FAMILY MEMBER"/>
    <property type="match status" value="1"/>
</dbReference>
<dbReference type="Pfam" id="PF13279">
    <property type="entry name" value="4HBT_2"/>
    <property type="match status" value="1"/>
</dbReference>
<dbReference type="SUPFAM" id="SSF54637">
    <property type="entry name" value="Thioesterase/thiol ester dehydrase-isomerase"/>
    <property type="match status" value="1"/>
</dbReference>
<dbReference type="PANTHER" id="PTHR31793:SF24">
    <property type="entry name" value="LONG-CHAIN ACYL-COA THIOESTERASE FADM"/>
    <property type="match status" value="1"/>
</dbReference>
<evidence type="ECO:0000313" key="2">
    <source>
        <dbReference type="Proteomes" id="UP001596492"/>
    </source>
</evidence>
<dbReference type="EMBL" id="JBHTBR010000004">
    <property type="protein sequence ID" value="MFC7291433.1"/>
    <property type="molecule type" value="Genomic_DNA"/>
</dbReference>
<dbReference type="Gene3D" id="3.10.129.10">
    <property type="entry name" value="Hotdog Thioesterase"/>
    <property type="match status" value="1"/>
</dbReference>
<dbReference type="CDD" id="cd00586">
    <property type="entry name" value="4HBT"/>
    <property type="match status" value="1"/>
</dbReference>
<gene>
    <name evidence="1" type="ORF">ACFQS8_07390</name>
</gene>
<dbReference type="EC" id="3.1.2.-" evidence="1"/>
<sequence>MSNPKYDFQVMWGDMDANAHLANTGYLDYASQCRMLYLGEGGFGHKEALKLGVGSVALHDNISYRKELHMLEKFSVDFQCGGINSKKSRYIFVNRFYGEDGELRAEVRSMIVWMDLKLRKSTIPPQFIIDRLEALPRTEDYQEL</sequence>
<keyword evidence="1" id="KW-0378">Hydrolase</keyword>
<organism evidence="1 2">
    <name type="scientific">Hirschia litorea</name>
    <dbReference type="NCBI Taxonomy" id="1199156"/>
    <lineage>
        <taxon>Bacteria</taxon>
        <taxon>Pseudomonadati</taxon>
        <taxon>Pseudomonadota</taxon>
        <taxon>Alphaproteobacteria</taxon>
        <taxon>Hyphomonadales</taxon>
        <taxon>Hyphomonadaceae</taxon>
        <taxon>Hirschia</taxon>
    </lineage>
</organism>
<proteinExistence type="predicted"/>
<protein>
    <submittedName>
        <fullName evidence="1">Acyl-CoA thioesterase</fullName>
        <ecNumber evidence="1">3.1.2.-</ecNumber>
    </submittedName>
</protein>
<evidence type="ECO:0000313" key="1">
    <source>
        <dbReference type="EMBL" id="MFC7291433.1"/>
    </source>
</evidence>
<reference evidence="2" key="1">
    <citation type="journal article" date="2019" name="Int. J. Syst. Evol. Microbiol.">
        <title>The Global Catalogue of Microorganisms (GCM) 10K type strain sequencing project: providing services to taxonomists for standard genome sequencing and annotation.</title>
        <authorList>
            <consortium name="The Broad Institute Genomics Platform"/>
            <consortium name="The Broad Institute Genome Sequencing Center for Infectious Disease"/>
            <person name="Wu L."/>
            <person name="Ma J."/>
        </authorList>
    </citation>
    <scope>NUCLEOTIDE SEQUENCE [LARGE SCALE GENOMIC DNA]</scope>
    <source>
        <strain evidence="2">CCUG 51308</strain>
    </source>
</reference>
<dbReference type="GO" id="GO:0016787">
    <property type="term" value="F:hydrolase activity"/>
    <property type="evidence" value="ECO:0007669"/>
    <property type="project" value="UniProtKB-KW"/>
</dbReference>
<keyword evidence="2" id="KW-1185">Reference proteome</keyword>
<dbReference type="InterPro" id="IPR029069">
    <property type="entry name" value="HotDog_dom_sf"/>
</dbReference>
<accession>A0ABW2IKJ6</accession>
<comment type="caution">
    <text evidence="1">The sequence shown here is derived from an EMBL/GenBank/DDBJ whole genome shotgun (WGS) entry which is preliminary data.</text>
</comment>
<dbReference type="Proteomes" id="UP001596492">
    <property type="component" value="Unassembled WGS sequence"/>
</dbReference>